<dbReference type="OrthoDB" id="162914at2"/>
<protein>
    <submittedName>
        <fullName evidence="3">PPOX class probable F420-dependent enzyme</fullName>
    </submittedName>
</protein>
<proteinExistence type="predicted"/>
<dbReference type="GO" id="GO:0005829">
    <property type="term" value="C:cytosol"/>
    <property type="evidence" value="ECO:0007669"/>
    <property type="project" value="TreeGrafter"/>
</dbReference>
<dbReference type="Proteomes" id="UP000243799">
    <property type="component" value="Unassembled WGS sequence"/>
</dbReference>
<dbReference type="EMBL" id="FOKG01000009">
    <property type="protein sequence ID" value="SFB35892.1"/>
    <property type="molecule type" value="Genomic_DNA"/>
</dbReference>
<name>A0A1I1AEH0_9PSEU</name>
<dbReference type="InterPro" id="IPR019920">
    <property type="entry name" value="F420-binding_dom_put"/>
</dbReference>
<dbReference type="Pfam" id="PF01243">
    <property type="entry name" value="PNPOx_N"/>
    <property type="match status" value="1"/>
</dbReference>
<dbReference type="InterPro" id="IPR011576">
    <property type="entry name" value="Pyridox_Oxase_N"/>
</dbReference>
<reference evidence="4" key="1">
    <citation type="submission" date="2016-10" db="EMBL/GenBank/DDBJ databases">
        <authorList>
            <person name="Varghese N."/>
            <person name="Submissions S."/>
        </authorList>
    </citation>
    <scope>NUCLEOTIDE SEQUENCE [LARGE SCALE GENOMIC DNA]</scope>
    <source>
        <strain evidence="4">CGMCC 4.3568</strain>
    </source>
</reference>
<keyword evidence="4" id="KW-1185">Reference proteome</keyword>
<dbReference type="AlphaFoldDB" id="A0A1I1AEH0"/>
<evidence type="ECO:0000313" key="4">
    <source>
        <dbReference type="Proteomes" id="UP000243799"/>
    </source>
</evidence>
<organism evidence="3 4">
    <name type="scientific">Amycolatopsis marina</name>
    <dbReference type="NCBI Taxonomy" id="490629"/>
    <lineage>
        <taxon>Bacteria</taxon>
        <taxon>Bacillati</taxon>
        <taxon>Actinomycetota</taxon>
        <taxon>Actinomycetes</taxon>
        <taxon>Pseudonocardiales</taxon>
        <taxon>Pseudonocardiaceae</taxon>
        <taxon>Amycolatopsis</taxon>
    </lineage>
</organism>
<sequence length="139" mass="15762">MSETELEKFLAQTFPTPLGVISTLRRDGSPHIVPVWFRWNAGFVTVWTTDTRVWVRNLLRDPRAAFSVQTFEDPYPAVMMRGHATVATADDDTTVEQAREIARRYLAPEDVNGYVTDWPDLRTIVTITPDHVVSWSVGG</sequence>
<evidence type="ECO:0000313" key="3">
    <source>
        <dbReference type="EMBL" id="SFB35892.1"/>
    </source>
</evidence>
<accession>A0A1I1AEH0</accession>
<dbReference type="GO" id="GO:0016627">
    <property type="term" value="F:oxidoreductase activity, acting on the CH-CH group of donors"/>
    <property type="evidence" value="ECO:0007669"/>
    <property type="project" value="TreeGrafter"/>
</dbReference>
<dbReference type="STRING" id="490629.SAMN05216266_10919"/>
<dbReference type="InterPro" id="IPR052019">
    <property type="entry name" value="F420H2_bilvrd_red/Heme_oxyg"/>
</dbReference>
<dbReference type="NCBIfam" id="TIGR03618">
    <property type="entry name" value="Rv1155_F420"/>
    <property type="match status" value="1"/>
</dbReference>
<dbReference type="GO" id="GO:0070967">
    <property type="term" value="F:coenzyme F420 binding"/>
    <property type="evidence" value="ECO:0007669"/>
    <property type="project" value="TreeGrafter"/>
</dbReference>
<dbReference type="PANTHER" id="PTHR35176">
    <property type="entry name" value="HEME OXYGENASE HI_0854-RELATED"/>
    <property type="match status" value="1"/>
</dbReference>
<dbReference type="Gene3D" id="2.30.110.10">
    <property type="entry name" value="Electron Transport, Fmn-binding Protein, Chain A"/>
    <property type="match status" value="1"/>
</dbReference>
<keyword evidence="1" id="KW-0560">Oxidoreductase</keyword>
<dbReference type="SUPFAM" id="SSF50475">
    <property type="entry name" value="FMN-binding split barrel"/>
    <property type="match status" value="1"/>
</dbReference>
<feature type="domain" description="Pyridoxamine 5'-phosphate oxidase N-terminal" evidence="2">
    <location>
        <begin position="15"/>
        <end position="135"/>
    </location>
</feature>
<dbReference type="RefSeq" id="WP_091674044.1">
    <property type="nucleotide sequence ID" value="NZ_FOKG01000009.1"/>
</dbReference>
<evidence type="ECO:0000259" key="2">
    <source>
        <dbReference type="Pfam" id="PF01243"/>
    </source>
</evidence>
<dbReference type="PANTHER" id="PTHR35176:SF6">
    <property type="entry name" value="HEME OXYGENASE HI_0854-RELATED"/>
    <property type="match status" value="1"/>
</dbReference>
<dbReference type="InterPro" id="IPR012349">
    <property type="entry name" value="Split_barrel_FMN-bd"/>
</dbReference>
<evidence type="ECO:0000256" key="1">
    <source>
        <dbReference type="ARBA" id="ARBA00023002"/>
    </source>
</evidence>
<gene>
    <name evidence="3" type="ORF">SAMN05216266_10919</name>
</gene>